<feature type="region of interest" description="Disordered" evidence="1">
    <location>
        <begin position="1"/>
        <end position="21"/>
    </location>
</feature>
<sequence length="313" mass="35631">MREQARDFTQEPGFRLPHAVAPPGHDDVSFAAVLRPHHAQPPGFDIFLHHRVRHGRHPQPGQQRQTLVFNGAHRQALLLIQQLYGQHRAFASGIRHRDAAVFHAGHLGQRLRLLVDRMIRRGDINAHDLVQFAGVDLRRRAKMHVRRDHNVGAPLFQPLPGARQHFGENRHLGVGLQRQLVHQREQQAWRRQRFTDDGQVGFPTARQRLGVGGQLIGRLQQHPPALQQHAPDVGELGAVARTVEQHHVQFFFQFLHGVAERRRHPAQFVGGRGETATPVDRIHHSQRLKRERPISGHHIPLSGNLNMPTRLTG</sequence>
<name>V5YUX2_SERMA</name>
<evidence type="ECO:0000256" key="1">
    <source>
        <dbReference type="SAM" id="MobiDB-lite"/>
    </source>
</evidence>
<protein>
    <submittedName>
        <fullName evidence="2">Putative DNA-binding transcriptional regulator</fullName>
    </submittedName>
</protein>
<proteinExistence type="predicted"/>
<accession>V5YUX2</accession>
<dbReference type="AlphaFoldDB" id="V5YUX2"/>
<dbReference type="GO" id="GO:0003677">
    <property type="term" value="F:DNA binding"/>
    <property type="evidence" value="ECO:0007669"/>
    <property type="project" value="UniProtKB-KW"/>
</dbReference>
<evidence type="ECO:0000313" key="2">
    <source>
        <dbReference type="EMBL" id="BAO21044.1"/>
    </source>
</evidence>
<reference evidence="2" key="1">
    <citation type="submission" date="2013-12" db="EMBL/GenBank/DDBJ databases">
        <title>Genetic environments surrounding aac(6')-Ial.</title>
        <authorList>
            <person name="Tada T."/>
            <person name="Miyoshi-Akiyama T."/>
            <person name="Kirikae T."/>
        </authorList>
    </citation>
    <scope>NUCLEOTIDE SEQUENCE</scope>
    <source>
        <strain evidence="2">IOMTU 115</strain>
    </source>
</reference>
<keyword evidence="2" id="KW-0238">DNA-binding</keyword>
<dbReference type="EMBL" id="AB894481">
    <property type="protein sequence ID" value="BAO21044.1"/>
    <property type="molecule type" value="Genomic_DNA"/>
</dbReference>
<gene>
    <name evidence="2" type="primary">yhaJ</name>
</gene>
<organism evidence="2">
    <name type="scientific">Serratia marcescens</name>
    <dbReference type="NCBI Taxonomy" id="615"/>
    <lineage>
        <taxon>Bacteria</taxon>
        <taxon>Pseudomonadati</taxon>
        <taxon>Pseudomonadota</taxon>
        <taxon>Gammaproteobacteria</taxon>
        <taxon>Enterobacterales</taxon>
        <taxon>Yersiniaceae</taxon>
        <taxon>Serratia</taxon>
    </lineage>
</organism>